<comment type="similarity">
    <text evidence="2">Belongs to the inositol monophosphatase superfamily.</text>
</comment>
<evidence type="ECO:0000256" key="5">
    <source>
        <dbReference type="ARBA" id="ARBA00022842"/>
    </source>
</evidence>
<name>A0ABQ4QWR1_9HYPH</name>
<protein>
    <recommendedName>
        <fullName evidence="6">Histidinol-phosphatase</fullName>
        <ecNumber evidence="6">3.1.3.15</ecNumber>
    </recommendedName>
</protein>
<accession>A0ABQ4QWR1</accession>
<organism evidence="7 8">
    <name type="scientific">Methylobacterium crusticola</name>
    <dbReference type="NCBI Taxonomy" id="1697972"/>
    <lineage>
        <taxon>Bacteria</taxon>
        <taxon>Pseudomonadati</taxon>
        <taxon>Pseudomonadota</taxon>
        <taxon>Alphaproteobacteria</taxon>
        <taxon>Hyphomicrobiales</taxon>
        <taxon>Methylobacteriaceae</taxon>
        <taxon>Methylobacterium</taxon>
    </lineage>
</organism>
<evidence type="ECO:0000313" key="8">
    <source>
        <dbReference type="Proteomes" id="UP001055167"/>
    </source>
</evidence>
<gene>
    <name evidence="7" type="primary">hisN</name>
    <name evidence="7" type="ORF">OPKNFCMD_2547</name>
</gene>
<dbReference type="InterPro" id="IPR051090">
    <property type="entry name" value="Inositol_monoP_superfamily"/>
</dbReference>
<keyword evidence="4" id="KW-0378">Hydrolase</keyword>
<dbReference type="InterPro" id="IPR011809">
    <property type="entry name" value="His_9_proposed"/>
</dbReference>
<comment type="cofactor">
    <cofactor evidence="1">
        <name>Mg(2+)</name>
        <dbReference type="ChEBI" id="CHEBI:18420"/>
    </cofactor>
</comment>
<dbReference type="Gene3D" id="3.40.190.80">
    <property type="match status" value="1"/>
</dbReference>
<dbReference type="PRINTS" id="PR00377">
    <property type="entry name" value="IMPHPHTASES"/>
</dbReference>
<comment type="caution">
    <text evidence="7">The sequence shown here is derived from an EMBL/GenBank/DDBJ whole genome shotgun (WGS) entry which is preliminary data.</text>
</comment>
<dbReference type="Gene3D" id="3.30.540.10">
    <property type="entry name" value="Fructose-1,6-Bisphosphatase, subunit A, domain 1"/>
    <property type="match status" value="1"/>
</dbReference>
<dbReference type="Pfam" id="PF00459">
    <property type="entry name" value="Inositol_P"/>
    <property type="match status" value="1"/>
</dbReference>
<dbReference type="CDD" id="cd01641">
    <property type="entry name" value="Bacterial_IMPase_like_1"/>
    <property type="match status" value="1"/>
</dbReference>
<evidence type="ECO:0000256" key="2">
    <source>
        <dbReference type="ARBA" id="ARBA00009759"/>
    </source>
</evidence>
<dbReference type="EC" id="3.1.3.15" evidence="6"/>
<evidence type="ECO:0000256" key="1">
    <source>
        <dbReference type="ARBA" id="ARBA00001946"/>
    </source>
</evidence>
<evidence type="ECO:0000256" key="4">
    <source>
        <dbReference type="ARBA" id="ARBA00022801"/>
    </source>
</evidence>
<evidence type="ECO:0000256" key="3">
    <source>
        <dbReference type="ARBA" id="ARBA00022723"/>
    </source>
</evidence>
<keyword evidence="8" id="KW-1185">Reference proteome</keyword>
<dbReference type="InterPro" id="IPR000760">
    <property type="entry name" value="Inositol_monophosphatase-like"/>
</dbReference>
<evidence type="ECO:0000256" key="6">
    <source>
        <dbReference type="NCBIfam" id="TIGR02067"/>
    </source>
</evidence>
<evidence type="ECO:0000313" key="7">
    <source>
        <dbReference type="EMBL" id="GJD49813.1"/>
    </source>
</evidence>
<dbReference type="NCBIfam" id="TIGR02067">
    <property type="entry name" value="his_9_HisN"/>
    <property type="match status" value="1"/>
</dbReference>
<keyword evidence="5" id="KW-0460">Magnesium</keyword>
<dbReference type="PANTHER" id="PTHR43200:SF6">
    <property type="entry name" value="3'(2'),5'-BISPHOSPHATE NUCLEOTIDASE"/>
    <property type="match status" value="1"/>
</dbReference>
<reference evidence="7" key="2">
    <citation type="submission" date="2021-08" db="EMBL/GenBank/DDBJ databases">
        <authorList>
            <person name="Tani A."/>
            <person name="Ola A."/>
            <person name="Ogura Y."/>
            <person name="Katsura K."/>
            <person name="Hayashi T."/>
        </authorList>
    </citation>
    <scope>NUCLEOTIDE SEQUENCE</scope>
    <source>
        <strain evidence="7">KCTC 52305</strain>
    </source>
</reference>
<dbReference type="SUPFAM" id="SSF56655">
    <property type="entry name" value="Carbohydrate phosphatase"/>
    <property type="match status" value="1"/>
</dbReference>
<keyword evidence="3" id="KW-0479">Metal-binding</keyword>
<dbReference type="Proteomes" id="UP001055167">
    <property type="component" value="Unassembled WGS sequence"/>
</dbReference>
<dbReference type="EMBL" id="BPQH01000007">
    <property type="protein sequence ID" value="GJD49813.1"/>
    <property type="molecule type" value="Genomic_DNA"/>
</dbReference>
<reference evidence="7" key="1">
    <citation type="journal article" date="2021" name="Front. Microbiol.">
        <title>Comprehensive Comparative Genomics and Phenotyping of Methylobacterium Species.</title>
        <authorList>
            <person name="Alessa O."/>
            <person name="Ogura Y."/>
            <person name="Fujitani Y."/>
            <person name="Takami H."/>
            <person name="Hayashi T."/>
            <person name="Sahin N."/>
            <person name="Tani A."/>
        </authorList>
    </citation>
    <scope>NUCLEOTIDE SEQUENCE</scope>
    <source>
        <strain evidence="7">KCTC 52305</strain>
    </source>
</reference>
<dbReference type="PANTHER" id="PTHR43200">
    <property type="entry name" value="PHOSPHATASE"/>
    <property type="match status" value="1"/>
</dbReference>
<proteinExistence type="inferred from homology"/>
<dbReference type="RefSeq" id="WP_128564656.1">
    <property type="nucleotide sequence ID" value="NZ_BPQH01000007.1"/>
</dbReference>
<sequence>MSVVDFARFVDELATQSGQAILPFFRTAFATEDKAKGQAAFDPVTEADRAGEAVMRQLIKRTFPDHGILGEEFGAEDEDAEYVWVLDPIDGTRGFIAGLPLWGTLIGLTRQGVPCYGLMHQPFTGERFFGDGQAAHYRGPHATRRLRTRRKADLAEAIMATTDPRLFGEGSDREAYGRVERAARLARYGTDCYAYSMLAAGQIDLVVEAQLKPYDIVAMIPVIEGAGGIVTTWEGAPAAKGGRIVAAGDRRLHEAALALLNA</sequence>